<reference evidence="1" key="1">
    <citation type="journal article" date="2020" name="New Phytol.">
        <title>Comparative genomics reveals dynamic genome evolution in host specialist ectomycorrhizal fungi.</title>
        <authorList>
            <person name="Lofgren L.A."/>
            <person name="Nguyen N.H."/>
            <person name="Vilgalys R."/>
            <person name="Ruytinx J."/>
            <person name="Liao H.L."/>
            <person name="Branco S."/>
            <person name="Kuo A."/>
            <person name="LaButti K."/>
            <person name="Lipzen A."/>
            <person name="Andreopoulos W."/>
            <person name="Pangilinan J."/>
            <person name="Riley R."/>
            <person name="Hundley H."/>
            <person name="Na H."/>
            <person name="Barry K."/>
            <person name="Grigoriev I.V."/>
            <person name="Stajich J.E."/>
            <person name="Kennedy P.G."/>
        </authorList>
    </citation>
    <scope>NUCLEOTIDE SEQUENCE</scope>
    <source>
        <strain evidence="1">FC423</strain>
    </source>
</reference>
<gene>
    <name evidence="1" type="ORF">F5147DRAFT_742051</name>
</gene>
<accession>A0A9P7FL69</accession>
<dbReference type="RefSeq" id="XP_041299527.1">
    <property type="nucleotide sequence ID" value="XM_041439524.1"/>
</dbReference>
<dbReference type="PANTHER" id="PTHR33104:SF2">
    <property type="entry name" value="CXC3 LIKE CYSTEINE CLUSTER DOMAIN-CONTAINING PROTEIN"/>
    <property type="match status" value="1"/>
</dbReference>
<name>A0A9P7FL69_9AGAM</name>
<dbReference type="PANTHER" id="PTHR33104">
    <property type="entry name" value="SI:DKEY-29D5.2"/>
    <property type="match status" value="1"/>
</dbReference>
<evidence type="ECO:0000313" key="2">
    <source>
        <dbReference type="Proteomes" id="UP000823399"/>
    </source>
</evidence>
<dbReference type="OrthoDB" id="3261436at2759"/>
<proteinExistence type="predicted"/>
<dbReference type="AlphaFoldDB" id="A0A9P7FL69"/>
<dbReference type="Proteomes" id="UP000823399">
    <property type="component" value="Unassembled WGS sequence"/>
</dbReference>
<protein>
    <recommendedName>
        <fullName evidence="3">CxC2-like cysteine cluster KDZ transposase-associated domain-containing protein</fullName>
    </recommendedName>
</protein>
<dbReference type="EMBL" id="JABBWM010000002">
    <property type="protein sequence ID" value="KAG2119701.1"/>
    <property type="molecule type" value="Genomic_DNA"/>
</dbReference>
<organism evidence="1 2">
    <name type="scientific">Suillus discolor</name>
    <dbReference type="NCBI Taxonomy" id="1912936"/>
    <lineage>
        <taxon>Eukaryota</taxon>
        <taxon>Fungi</taxon>
        <taxon>Dikarya</taxon>
        <taxon>Basidiomycota</taxon>
        <taxon>Agaricomycotina</taxon>
        <taxon>Agaricomycetes</taxon>
        <taxon>Agaricomycetidae</taxon>
        <taxon>Boletales</taxon>
        <taxon>Suillineae</taxon>
        <taxon>Suillaceae</taxon>
        <taxon>Suillus</taxon>
    </lineage>
</organism>
<keyword evidence="2" id="KW-1185">Reference proteome</keyword>
<comment type="caution">
    <text evidence="1">The sequence shown here is derived from an EMBL/GenBank/DDBJ whole genome shotgun (WGS) entry which is preliminary data.</text>
</comment>
<dbReference type="Pfam" id="PF18758">
    <property type="entry name" value="KDZ"/>
    <property type="match status" value="1"/>
</dbReference>
<dbReference type="GeneID" id="64701783"/>
<evidence type="ECO:0000313" key="1">
    <source>
        <dbReference type="EMBL" id="KAG2119701.1"/>
    </source>
</evidence>
<evidence type="ECO:0008006" key="3">
    <source>
        <dbReference type="Google" id="ProtNLM"/>
    </source>
</evidence>
<dbReference type="InterPro" id="IPR040521">
    <property type="entry name" value="KDZ"/>
</dbReference>
<sequence length="354" mass="40302">MIDFHWSSPVLRQVCLTFSLIHPALEFYHTVVRLTDNTGIHTPKDRYESLLRMMREWHFLKQIKWSGQGHHPGTIAATQPGACAVMCPACPHPGKNLPDDWASVPPESKFLYALFLAIDANFRLARRNVSSDAINPGLNHGYAFFMEETAYKSFLNSHERTRSTCSSHNAVNLADTKASRGLAATGTGTIDCARHNFKRPNLVGDLQKGERYVNMDYMFFSSMQSASTLQVINISYDITCQWSKNLWTRMSTFPQQYHLDHNTKTITFLVPKFHLPAHVLSCQTMYSFNFIKGVGRTDSEVPEHGWADINPVATSTHEMGPGSRHDTLDDHFNDWNWKKVCLMGLELEDQQYVN</sequence>